<feature type="region of interest" description="Disordered" evidence="1">
    <location>
        <begin position="44"/>
        <end position="64"/>
    </location>
</feature>
<reference evidence="2" key="1">
    <citation type="submission" date="2019-09" db="EMBL/GenBank/DDBJ databases">
        <title>Draft genome information of white flower Hibiscus syriacus.</title>
        <authorList>
            <person name="Kim Y.-M."/>
        </authorList>
    </citation>
    <scope>NUCLEOTIDE SEQUENCE [LARGE SCALE GENOMIC DNA]</scope>
    <source>
        <strain evidence="2">YM2019G1</strain>
    </source>
</reference>
<comment type="caution">
    <text evidence="2">The sequence shown here is derived from an EMBL/GenBank/DDBJ whole genome shotgun (WGS) entry which is preliminary data.</text>
</comment>
<accession>A0A6A2ZC57</accession>
<dbReference type="EMBL" id="VEPZ02001175">
    <property type="protein sequence ID" value="KAE8688999.1"/>
    <property type="molecule type" value="Genomic_DNA"/>
</dbReference>
<evidence type="ECO:0000256" key="1">
    <source>
        <dbReference type="SAM" id="MobiDB-lite"/>
    </source>
</evidence>
<feature type="compositionally biased region" description="Pro residues" evidence="1">
    <location>
        <begin position="1"/>
        <end position="15"/>
    </location>
</feature>
<gene>
    <name evidence="2" type="ORF">F3Y22_tig00110945pilonHSYRG00133</name>
</gene>
<protein>
    <submittedName>
        <fullName evidence="2">Uncharacterized protein</fullName>
    </submittedName>
</protein>
<feature type="compositionally biased region" description="Polar residues" evidence="1">
    <location>
        <begin position="16"/>
        <end position="26"/>
    </location>
</feature>
<feature type="region of interest" description="Disordered" evidence="1">
    <location>
        <begin position="1"/>
        <end position="26"/>
    </location>
</feature>
<name>A0A6A2ZC57_HIBSY</name>
<keyword evidence="3" id="KW-1185">Reference proteome</keyword>
<proteinExistence type="predicted"/>
<organism evidence="2 3">
    <name type="scientific">Hibiscus syriacus</name>
    <name type="common">Rose of Sharon</name>
    <dbReference type="NCBI Taxonomy" id="106335"/>
    <lineage>
        <taxon>Eukaryota</taxon>
        <taxon>Viridiplantae</taxon>
        <taxon>Streptophyta</taxon>
        <taxon>Embryophyta</taxon>
        <taxon>Tracheophyta</taxon>
        <taxon>Spermatophyta</taxon>
        <taxon>Magnoliopsida</taxon>
        <taxon>eudicotyledons</taxon>
        <taxon>Gunneridae</taxon>
        <taxon>Pentapetalae</taxon>
        <taxon>rosids</taxon>
        <taxon>malvids</taxon>
        <taxon>Malvales</taxon>
        <taxon>Malvaceae</taxon>
        <taxon>Malvoideae</taxon>
        <taxon>Hibiscus</taxon>
    </lineage>
</organism>
<evidence type="ECO:0000313" key="3">
    <source>
        <dbReference type="Proteomes" id="UP000436088"/>
    </source>
</evidence>
<dbReference type="Proteomes" id="UP000436088">
    <property type="component" value="Unassembled WGS sequence"/>
</dbReference>
<sequence>MPAPGPSLDHVPPPENSTNVFMGSQSQTNQCVAPISDSAATTMSTESNNYVSPAPVQSSSSKSNALPITPLASAYAKAATNRKQSTIGRLLVTEESAEDKAIADDVFFFITGTVFILGDV</sequence>
<feature type="compositionally biased region" description="Polar residues" evidence="1">
    <location>
        <begin position="44"/>
        <end position="57"/>
    </location>
</feature>
<evidence type="ECO:0000313" key="2">
    <source>
        <dbReference type="EMBL" id="KAE8688999.1"/>
    </source>
</evidence>
<dbReference type="AlphaFoldDB" id="A0A6A2ZC57"/>